<dbReference type="STRING" id="571913.VV02_08085"/>
<dbReference type="InterPro" id="IPR036388">
    <property type="entry name" value="WH-like_DNA-bd_sf"/>
</dbReference>
<proteinExistence type="predicted"/>
<dbReference type="Proteomes" id="UP000066480">
    <property type="component" value="Chromosome"/>
</dbReference>
<organism evidence="2 3">
    <name type="scientific">Luteipulveratus mongoliensis</name>
    <dbReference type="NCBI Taxonomy" id="571913"/>
    <lineage>
        <taxon>Bacteria</taxon>
        <taxon>Bacillati</taxon>
        <taxon>Actinomycetota</taxon>
        <taxon>Actinomycetes</taxon>
        <taxon>Micrococcales</taxon>
        <taxon>Dermacoccaceae</taxon>
        <taxon>Luteipulveratus</taxon>
    </lineage>
</organism>
<reference evidence="2 3" key="1">
    <citation type="submission" date="2015-03" db="EMBL/GenBank/DDBJ databases">
        <title>Luteipulveratus halotolerans sp. nov., a novel actinobacterium (Dermacoccaceae) from Sarawak, Malaysia.</title>
        <authorList>
            <person name="Juboi H."/>
            <person name="Basik A."/>
            <person name="Shamsul S.S."/>
            <person name="Arnold P."/>
            <person name="Schmitt E.K."/>
            <person name="Sanglier J.-J."/>
            <person name="Yeo T."/>
        </authorList>
    </citation>
    <scope>NUCLEOTIDE SEQUENCE [LARGE SCALE GENOMIC DNA]</scope>
    <source>
        <strain evidence="2 3">MN07-A0370</strain>
    </source>
</reference>
<protein>
    <recommendedName>
        <fullName evidence="1">HTH marR-type domain-containing protein</fullName>
    </recommendedName>
</protein>
<evidence type="ECO:0000313" key="2">
    <source>
        <dbReference type="EMBL" id="AKU15823.1"/>
    </source>
</evidence>
<dbReference type="KEGG" id="lmoi:VV02_08085"/>
<dbReference type="PATRIC" id="fig|571913.6.peg.1657"/>
<gene>
    <name evidence="2" type="ORF">VV02_08085</name>
</gene>
<feature type="domain" description="HTH marR-type" evidence="1">
    <location>
        <begin position="9"/>
        <end position="143"/>
    </location>
</feature>
<dbReference type="SUPFAM" id="SSF46785">
    <property type="entry name" value="Winged helix' DNA-binding domain"/>
    <property type="match status" value="1"/>
</dbReference>
<dbReference type="InterPro" id="IPR036390">
    <property type="entry name" value="WH_DNA-bd_sf"/>
</dbReference>
<dbReference type="Gene3D" id="1.10.10.10">
    <property type="entry name" value="Winged helix-like DNA-binding domain superfamily/Winged helix DNA-binding domain"/>
    <property type="match status" value="1"/>
</dbReference>
<evidence type="ECO:0000313" key="3">
    <source>
        <dbReference type="Proteomes" id="UP000066480"/>
    </source>
</evidence>
<dbReference type="AlphaFoldDB" id="A0A0K1JGW5"/>
<sequence>MCQGGAVSDDDLPFLLLAAGNAVVESVQSAMQAHGFEDIRPAHGFAFVRISGPGCTLVDLAEHMGMTKQSTSTLVAELERKGYVARSPHPLDGRAFLIQLTERGVAATVAATEATSGVVRRWRRELGAGHVEALTADLRVIAREGRVRPTW</sequence>
<dbReference type="InterPro" id="IPR000835">
    <property type="entry name" value="HTH_MarR-typ"/>
</dbReference>
<dbReference type="PROSITE" id="PS50995">
    <property type="entry name" value="HTH_MARR_2"/>
    <property type="match status" value="1"/>
</dbReference>
<dbReference type="GO" id="GO:0006950">
    <property type="term" value="P:response to stress"/>
    <property type="evidence" value="ECO:0007669"/>
    <property type="project" value="TreeGrafter"/>
</dbReference>
<dbReference type="PANTHER" id="PTHR33164:SF99">
    <property type="entry name" value="MARR FAMILY REGULATORY PROTEIN"/>
    <property type="match status" value="1"/>
</dbReference>
<keyword evidence="3" id="KW-1185">Reference proteome</keyword>
<dbReference type="EMBL" id="CP011112">
    <property type="protein sequence ID" value="AKU15823.1"/>
    <property type="molecule type" value="Genomic_DNA"/>
</dbReference>
<name>A0A0K1JGW5_9MICO</name>
<evidence type="ECO:0000259" key="1">
    <source>
        <dbReference type="PROSITE" id="PS50995"/>
    </source>
</evidence>
<accession>A0A0K1JGW5</accession>
<dbReference type="Pfam" id="PF12802">
    <property type="entry name" value="MarR_2"/>
    <property type="match status" value="1"/>
</dbReference>
<dbReference type="OrthoDB" id="122135at2"/>
<dbReference type="GO" id="GO:0003700">
    <property type="term" value="F:DNA-binding transcription factor activity"/>
    <property type="evidence" value="ECO:0007669"/>
    <property type="project" value="InterPro"/>
</dbReference>
<dbReference type="PANTHER" id="PTHR33164">
    <property type="entry name" value="TRANSCRIPTIONAL REGULATOR, MARR FAMILY"/>
    <property type="match status" value="1"/>
</dbReference>
<dbReference type="InterPro" id="IPR039422">
    <property type="entry name" value="MarR/SlyA-like"/>
</dbReference>
<dbReference type="SMART" id="SM00347">
    <property type="entry name" value="HTH_MARR"/>
    <property type="match status" value="1"/>
</dbReference>